<dbReference type="Gene3D" id="2.60.120.10">
    <property type="entry name" value="Jelly Rolls"/>
    <property type="match status" value="1"/>
</dbReference>
<dbReference type="InterPro" id="IPR011051">
    <property type="entry name" value="RmlC_Cupin_sf"/>
</dbReference>
<dbReference type="Pfam" id="PF07883">
    <property type="entry name" value="Cupin_2"/>
    <property type="match status" value="1"/>
</dbReference>
<feature type="region of interest" description="Disordered" evidence="1">
    <location>
        <begin position="1"/>
        <end position="21"/>
    </location>
</feature>
<dbReference type="KEGG" id="lxl:KDY119_03456"/>
<evidence type="ECO:0000313" key="3">
    <source>
        <dbReference type="EMBL" id="QFU99920.1"/>
    </source>
</evidence>
<evidence type="ECO:0000313" key="4">
    <source>
        <dbReference type="Proteomes" id="UP000326702"/>
    </source>
</evidence>
<proteinExistence type="predicted"/>
<accession>A0A5P9QFV9</accession>
<dbReference type="SUPFAM" id="SSF51182">
    <property type="entry name" value="RmlC-like cupins"/>
    <property type="match status" value="1"/>
</dbReference>
<dbReference type="InterPro" id="IPR013096">
    <property type="entry name" value="Cupin_2"/>
</dbReference>
<sequence length="128" mass="13893">MWRSHARHPRVRGRELRASRRPLHVPRRPRLGSRQLCLWRLTVDAGLTTVEAHTIDSDEVFAVLEGRVRLTPDGAELGPGDAAVVPAGSPIQLVNDRETPAVLHVAIRAGFSATMADGTLVGTPPWAA</sequence>
<dbReference type="RefSeq" id="WP_051136358.1">
    <property type="nucleotide sequence ID" value="NZ_BAABIH010000010.1"/>
</dbReference>
<evidence type="ECO:0000256" key="1">
    <source>
        <dbReference type="SAM" id="MobiDB-lite"/>
    </source>
</evidence>
<dbReference type="InterPro" id="IPR014710">
    <property type="entry name" value="RmlC-like_jellyroll"/>
</dbReference>
<reference evidence="3 4" key="1">
    <citation type="submission" date="2019-10" db="EMBL/GenBank/DDBJ databases">
        <title>Genome sequence of Luteimicrobium xylanilyticum HY-24.</title>
        <authorList>
            <person name="Kim D.Y."/>
            <person name="Park H.-Y."/>
        </authorList>
    </citation>
    <scope>NUCLEOTIDE SEQUENCE [LARGE SCALE GENOMIC DNA]</scope>
    <source>
        <strain evidence="3 4">HY-24</strain>
    </source>
</reference>
<feature type="domain" description="Cupin type-2" evidence="2">
    <location>
        <begin position="41"/>
        <end position="105"/>
    </location>
</feature>
<dbReference type="AlphaFoldDB" id="A0A5P9QFV9"/>
<protein>
    <recommendedName>
        <fullName evidence="2">Cupin type-2 domain-containing protein</fullName>
    </recommendedName>
</protein>
<dbReference type="Proteomes" id="UP000326702">
    <property type="component" value="Chromosome"/>
</dbReference>
<dbReference type="CDD" id="cd02209">
    <property type="entry name" value="cupin_XRE_C"/>
    <property type="match status" value="1"/>
</dbReference>
<evidence type="ECO:0000259" key="2">
    <source>
        <dbReference type="Pfam" id="PF07883"/>
    </source>
</evidence>
<feature type="compositionally biased region" description="Basic residues" evidence="1">
    <location>
        <begin position="1"/>
        <end position="11"/>
    </location>
</feature>
<organism evidence="3 4">
    <name type="scientific">Luteimicrobium xylanilyticum</name>
    <dbReference type="NCBI Taxonomy" id="1133546"/>
    <lineage>
        <taxon>Bacteria</taxon>
        <taxon>Bacillati</taxon>
        <taxon>Actinomycetota</taxon>
        <taxon>Actinomycetes</taxon>
        <taxon>Micrococcales</taxon>
        <taxon>Luteimicrobium</taxon>
    </lineage>
</organism>
<dbReference type="EMBL" id="CP045529">
    <property type="protein sequence ID" value="QFU99920.1"/>
    <property type="molecule type" value="Genomic_DNA"/>
</dbReference>
<name>A0A5P9QFV9_9MICO</name>
<gene>
    <name evidence="3" type="ORF">KDY119_03456</name>
</gene>
<keyword evidence="4" id="KW-1185">Reference proteome</keyword>